<evidence type="ECO:0000313" key="2">
    <source>
        <dbReference type="Proteomes" id="UP000239872"/>
    </source>
</evidence>
<proteinExistence type="predicted"/>
<organism evidence="1 2">
    <name type="scientific">Flavipsychrobacter stenotrophus</name>
    <dbReference type="NCBI Taxonomy" id="2077091"/>
    <lineage>
        <taxon>Bacteria</taxon>
        <taxon>Pseudomonadati</taxon>
        <taxon>Bacteroidota</taxon>
        <taxon>Chitinophagia</taxon>
        <taxon>Chitinophagales</taxon>
        <taxon>Chitinophagaceae</taxon>
        <taxon>Flavipsychrobacter</taxon>
    </lineage>
</organism>
<dbReference type="Proteomes" id="UP000239872">
    <property type="component" value="Unassembled WGS sequence"/>
</dbReference>
<sequence>MDFKKAYDYLLLSKNHFESLTDDKEIRSLNKIPINPLVLPGIEWIGWKAYEYYVLAWSQIFGEEAVKRFHFKSEWHTIIQ</sequence>
<dbReference type="AlphaFoldDB" id="A0A2S7SQF7"/>
<comment type="caution">
    <text evidence="1">The sequence shown here is derived from an EMBL/GenBank/DDBJ whole genome shotgun (WGS) entry which is preliminary data.</text>
</comment>
<reference evidence="1 2" key="1">
    <citation type="submission" date="2018-01" db="EMBL/GenBank/DDBJ databases">
        <title>A novel member of the phylum Bacteroidetes isolated from glacier ice.</title>
        <authorList>
            <person name="Liu Q."/>
            <person name="Xin Y.-H."/>
        </authorList>
    </citation>
    <scope>NUCLEOTIDE SEQUENCE [LARGE SCALE GENOMIC DNA]</scope>
    <source>
        <strain evidence="1 2">RB1R16</strain>
    </source>
</reference>
<dbReference type="RefSeq" id="WP_105041025.1">
    <property type="nucleotide sequence ID" value="NZ_PPSL01000007.1"/>
</dbReference>
<gene>
    <name evidence="1" type="ORF">CJD36_020190</name>
</gene>
<evidence type="ECO:0000313" key="1">
    <source>
        <dbReference type="EMBL" id="PQJ09120.1"/>
    </source>
</evidence>
<protein>
    <submittedName>
        <fullName evidence="1">Uncharacterized protein</fullName>
    </submittedName>
</protein>
<accession>A0A2S7SQF7</accession>
<keyword evidence="2" id="KW-1185">Reference proteome</keyword>
<name>A0A2S7SQF7_9BACT</name>
<dbReference type="EMBL" id="PPSL01000007">
    <property type="protein sequence ID" value="PQJ09120.1"/>
    <property type="molecule type" value="Genomic_DNA"/>
</dbReference>